<proteinExistence type="predicted"/>
<dbReference type="EMBL" id="SPHZ02000012">
    <property type="protein sequence ID" value="KAF0888747.1"/>
    <property type="molecule type" value="Genomic_DNA"/>
</dbReference>
<protein>
    <submittedName>
        <fullName evidence="1">Uncharacterized protein</fullName>
    </submittedName>
</protein>
<dbReference type="Proteomes" id="UP000479710">
    <property type="component" value="Unassembled WGS sequence"/>
</dbReference>
<dbReference type="AlphaFoldDB" id="A0A6G1BLZ7"/>
<accession>A0A6G1BLZ7</accession>
<name>A0A6G1BLZ7_9ORYZ</name>
<keyword evidence="2" id="KW-1185">Reference proteome</keyword>
<comment type="caution">
    <text evidence="1">The sequence shown here is derived from an EMBL/GenBank/DDBJ whole genome shotgun (WGS) entry which is preliminary data.</text>
</comment>
<evidence type="ECO:0000313" key="1">
    <source>
        <dbReference type="EMBL" id="KAF0888747.1"/>
    </source>
</evidence>
<organism evidence="1 2">
    <name type="scientific">Oryza meyeriana var. granulata</name>
    <dbReference type="NCBI Taxonomy" id="110450"/>
    <lineage>
        <taxon>Eukaryota</taxon>
        <taxon>Viridiplantae</taxon>
        <taxon>Streptophyta</taxon>
        <taxon>Embryophyta</taxon>
        <taxon>Tracheophyta</taxon>
        <taxon>Spermatophyta</taxon>
        <taxon>Magnoliopsida</taxon>
        <taxon>Liliopsida</taxon>
        <taxon>Poales</taxon>
        <taxon>Poaceae</taxon>
        <taxon>BOP clade</taxon>
        <taxon>Oryzoideae</taxon>
        <taxon>Oryzeae</taxon>
        <taxon>Oryzinae</taxon>
        <taxon>Oryza</taxon>
        <taxon>Oryza meyeriana</taxon>
    </lineage>
</organism>
<evidence type="ECO:0000313" key="2">
    <source>
        <dbReference type="Proteomes" id="UP000479710"/>
    </source>
</evidence>
<sequence length="65" mass="7152">MHKGPRGGAWPGPVQAREGTGAVARAWFSLQPERCGAIQEIDTTFSPLILEWPKIADTKKVPHCR</sequence>
<gene>
    <name evidence="1" type="ORF">E2562_017597</name>
</gene>
<reference evidence="1 2" key="1">
    <citation type="submission" date="2019-11" db="EMBL/GenBank/DDBJ databases">
        <title>Whole genome sequence of Oryza granulata.</title>
        <authorList>
            <person name="Li W."/>
        </authorList>
    </citation>
    <scope>NUCLEOTIDE SEQUENCE [LARGE SCALE GENOMIC DNA]</scope>
    <source>
        <strain evidence="2">cv. Menghai</strain>
        <tissue evidence="1">Leaf</tissue>
    </source>
</reference>